<organism evidence="1 3">
    <name type="scientific">Streptomyces paromomycinus</name>
    <name type="common">Streptomyces rimosus subsp. paromomycinus</name>
    <dbReference type="NCBI Taxonomy" id="92743"/>
    <lineage>
        <taxon>Bacteria</taxon>
        <taxon>Bacillati</taxon>
        <taxon>Actinomycetota</taxon>
        <taxon>Actinomycetes</taxon>
        <taxon>Kitasatosporales</taxon>
        <taxon>Streptomycetaceae</taxon>
        <taxon>Streptomyces</taxon>
    </lineage>
</organism>
<proteinExistence type="predicted"/>
<sequence>MGFGKYGAQGVHGAMALATALDRRAFAGDHWKTPEEKHRRALLYLTRSAAGYRAMEDAGITVDARTLLAWLSQARAPSRDRQARLETAYQTLRRRNIAPALTRSLNAGGGTRIEIYPADEAEVEMCHRRVVPWRHKNIYRWNTIVAAWSVGDQMRLVAAWEDTICDLDSDWRKYEYVSHIGMPI</sequence>
<evidence type="ECO:0000313" key="2">
    <source>
        <dbReference type="EMBL" id="GCD48443.1"/>
    </source>
</evidence>
<evidence type="ECO:0008006" key="4">
    <source>
        <dbReference type="Google" id="ProtNLM"/>
    </source>
</evidence>
<reference evidence="1 3" key="1">
    <citation type="submission" date="2018-11" db="EMBL/GenBank/DDBJ databases">
        <title>Whole genome sequence of Streptomyces paromomycinus NBRC 15454(T).</title>
        <authorList>
            <person name="Komaki H."/>
            <person name="Tamura T."/>
        </authorList>
    </citation>
    <scope>NUCLEOTIDE SEQUENCE [LARGE SCALE GENOMIC DNA]</scope>
    <source>
        <strain evidence="1 3">NBRC 15454</strain>
    </source>
</reference>
<protein>
    <recommendedName>
        <fullName evidence="4">Transcriptional regulator</fullName>
    </recommendedName>
</protein>
<keyword evidence="3" id="KW-1185">Reference proteome</keyword>
<name>A0A401VTG1_STREY</name>
<dbReference type="Proteomes" id="UP000286746">
    <property type="component" value="Unassembled WGS sequence"/>
</dbReference>
<dbReference type="RefSeq" id="WP_125050611.1">
    <property type="nucleotide sequence ID" value="NZ_BHZD01000001.1"/>
</dbReference>
<evidence type="ECO:0000313" key="3">
    <source>
        <dbReference type="Proteomes" id="UP000286746"/>
    </source>
</evidence>
<evidence type="ECO:0000313" key="1">
    <source>
        <dbReference type="EMBL" id="GCD40378.1"/>
    </source>
</evidence>
<dbReference type="EMBL" id="BHZD01000001">
    <property type="protein sequence ID" value="GCD48443.1"/>
    <property type="molecule type" value="Genomic_DNA"/>
</dbReference>
<gene>
    <name evidence="1" type="ORF">GKJPGBOP_00027</name>
    <name evidence="2" type="ORF">GKJPGBOP_08241</name>
</gene>
<comment type="caution">
    <text evidence="1">The sequence shown here is derived from an EMBL/GenBank/DDBJ whole genome shotgun (WGS) entry which is preliminary data.</text>
</comment>
<dbReference type="EMBL" id="BHZD01000001">
    <property type="protein sequence ID" value="GCD40378.1"/>
    <property type="molecule type" value="Genomic_DNA"/>
</dbReference>
<accession>A0A401VTG1</accession>
<dbReference type="AlphaFoldDB" id="A0A401VTG1"/>